<proteinExistence type="predicted"/>
<dbReference type="OrthoDB" id="199135at2"/>
<name>R4Z6C4_9ACTN</name>
<keyword evidence="4 5" id="KW-0472">Membrane</keyword>
<reference evidence="6 7" key="1">
    <citation type="journal article" date="2013" name="ISME J.">
        <title>Metabolic model for the filamentous 'Candidatus Microthrix parvicella' based on genomic and metagenomic analyses.</title>
        <authorList>
            <person name="Jon McIlroy S."/>
            <person name="Kristiansen R."/>
            <person name="Albertsen M."/>
            <person name="Michael Karst S."/>
            <person name="Rossetti S."/>
            <person name="Lund Nielsen J."/>
            <person name="Tandoi V."/>
            <person name="James Seviour R."/>
            <person name="Nielsen P.H."/>
        </authorList>
    </citation>
    <scope>NUCLEOTIDE SEQUENCE [LARGE SCALE GENOMIC DNA]</scope>
    <source>
        <strain evidence="6 7">RN1</strain>
    </source>
</reference>
<keyword evidence="7" id="KW-1185">Reference proteome</keyword>
<feature type="transmembrane region" description="Helical" evidence="5">
    <location>
        <begin position="39"/>
        <end position="59"/>
    </location>
</feature>
<evidence type="ECO:0000256" key="2">
    <source>
        <dbReference type="ARBA" id="ARBA00022692"/>
    </source>
</evidence>
<dbReference type="Proteomes" id="UP000018291">
    <property type="component" value="Unassembled WGS sequence"/>
</dbReference>
<dbReference type="Pfam" id="PF13564">
    <property type="entry name" value="DoxX_2"/>
    <property type="match status" value="1"/>
</dbReference>
<comment type="subcellular location">
    <subcellularLocation>
        <location evidence="1">Membrane</location>
        <topology evidence="1">Multi-pass membrane protein</topology>
    </subcellularLocation>
</comment>
<evidence type="ECO:0000313" key="6">
    <source>
        <dbReference type="EMBL" id="CCM64412.1"/>
    </source>
</evidence>
<feature type="transmembrane region" description="Helical" evidence="5">
    <location>
        <begin position="66"/>
        <end position="86"/>
    </location>
</feature>
<evidence type="ECO:0000256" key="5">
    <source>
        <dbReference type="SAM" id="Phobius"/>
    </source>
</evidence>
<keyword evidence="3 5" id="KW-1133">Transmembrane helix</keyword>
<accession>R4Z6C4</accession>
<evidence type="ECO:0000256" key="1">
    <source>
        <dbReference type="ARBA" id="ARBA00004141"/>
    </source>
</evidence>
<evidence type="ECO:0000256" key="3">
    <source>
        <dbReference type="ARBA" id="ARBA00022989"/>
    </source>
</evidence>
<dbReference type="GO" id="GO:0016020">
    <property type="term" value="C:membrane"/>
    <property type="evidence" value="ECO:0007669"/>
    <property type="project" value="UniProtKB-SubCell"/>
</dbReference>
<keyword evidence="2 5" id="KW-0812">Transmembrane</keyword>
<comment type="caution">
    <text evidence="6">The sequence shown here is derived from an EMBL/GenBank/DDBJ whole genome shotgun (WGS) entry which is preliminary data.</text>
</comment>
<sequence length="111" mass="12036">MLLLILTLCSAGAFFYYGYEALVADRVRQEFERYGVPQYRVLVGSLQVMGALGALVGLVNDTIGALATGGLMLMMLIGVAVRLRIHDAPREMAQAAFFAALNGVLLYLHLT</sequence>
<gene>
    <name evidence="6" type="ORF">BN381_40026</name>
</gene>
<dbReference type="AlphaFoldDB" id="R4Z6C4"/>
<organism evidence="6 7">
    <name type="scientific">Candidatus Neomicrothrix parvicella RN1</name>
    <dbReference type="NCBI Taxonomy" id="1229780"/>
    <lineage>
        <taxon>Bacteria</taxon>
        <taxon>Bacillati</taxon>
        <taxon>Actinomycetota</taxon>
        <taxon>Acidimicrobiia</taxon>
        <taxon>Acidimicrobiales</taxon>
        <taxon>Microthrixaceae</taxon>
        <taxon>Candidatus Neomicrothrix</taxon>
    </lineage>
</organism>
<protein>
    <recommendedName>
        <fullName evidence="8">DoxX family protein</fullName>
    </recommendedName>
</protein>
<evidence type="ECO:0000313" key="7">
    <source>
        <dbReference type="Proteomes" id="UP000018291"/>
    </source>
</evidence>
<evidence type="ECO:0008006" key="8">
    <source>
        <dbReference type="Google" id="ProtNLM"/>
    </source>
</evidence>
<dbReference type="RefSeq" id="WP_012228494.1">
    <property type="nucleotide sequence ID" value="NZ_HG422565.1"/>
</dbReference>
<dbReference type="EMBL" id="CANL01000034">
    <property type="protein sequence ID" value="CCM64412.1"/>
    <property type="molecule type" value="Genomic_DNA"/>
</dbReference>
<dbReference type="InterPro" id="IPR032808">
    <property type="entry name" value="DoxX"/>
</dbReference>
<dbReference type="HOGENOM" id="CLU_126433_4_2_11"/>
<evidence type="ECO:0000256" key="4">
    <source>
        <dbReference type="ARBA" id="ARBA00023136"/>
    </source>
</evidence>